<organism evidence="2 3">
    <name type="scientific">Nonomuraea africana</name>
    <dbReference type="NCBI Taxonomy" id="46171"/>
    <lineage>
        <taxon>Bacteria</taxon>
        <taxon>Bacillati</taxon>
        <taxon>Actinomycetota</taxon>
        <taxon>Actinomycetes</taxon>
        <taxon>Streptosporangiales</taxon>
        <taxon>Streptosporangiaceae</taxon>
        <taxon>Nonomuraea</taxon>
    </lineage>
</organism>
<keyword evidence="1" id="KW-1133">Transmembrane helix</keyword>
<reference evidence="2 3" key="1">
    <citation type="submission" date="2020-10" db="EMBL/GenBank/DDBJ databases">
        <title>Sequencing the genomes of 1000 actinobacteria strains.</title>
        <authorList>
            <person name="Klenk H.-P."/>
        </authorList>
    </citation>
    <scope>NUCLEOTIDE SEQUENCE [LARGE SCALE GENOMIC DNA]</scope>
    <source>
        <strain evidence="2 3">DSM 43748</strain>
    </source>
</reference>
<feature type="transmembrane region" description="Helical" evidence="1">
    <location>
        <begin position="36"/>
        <end position="62"/>
    </location>
</feature>
<protein>
    <recommendedName>
        <fullName evidence="4">DUF2834 domain-containing protein</fullName>
    </recommendedName>
</protein>
<keyword evidence="1" id="KW-0812">Transmembrane</keyword>
<dbReference type="RefSeq" id="WP_192780260.1">
    <property type="nucleotide sequence ID" value="NZ_BAAASY010000013.1"/>
</dbReference>
<keyword evidence="3" id="KW-1185">Reference proteome</keyword>
<keyword evidence="1" id="KW-0472">Membrane</keyword>
<comment type="caution">
    <text evidence="2">The sequence shown here is derived from an EMBL/GenBank/DDBJ whole genome shotgun (WGS) entry which is preliminary data.</text>
</comment>
<dbReference type="EMBL" id="JADBEF010000001">
    <property type="protein sequence ID" value="MBE1566183.1"/>
    <property type="molecule type" value="Genomic_DNA"/>
</dbReference>
<evidence type="ECO:0000313" key="3">
    <source>
        <dbReference type="Proteomes" id="UP000661607"/>
    </source>
</evidence>
<evidence type="ECO:0000313" key="2">
    <source>
        <dbReference type="EMBL" id="MBE1566183.1"/>
    </source>
</evidence>
<evidence type="ECO:0000256" key="1">
    <source>
        <dbReference type="SAM" id="Phobius"/>
    </source>
</evidence>
<feature type="transmembrane region" description="Helical" evidence="1">
    <location>
        <begin position="68"/>
        <end position="85"/>
    </location>
</feature>
<sequence>MQTIAVVVGLALVVGANIAYPWYASTRSQGLPIPFFFLRLTFVPWGIDLVYYAIMGVGAVLILLPSRLPLGVAAFVYVAAVLLPWELMRRRHNHQVCGKH</sequence>
<dbReference type="Proteomes" id="UP000661607">
    <property type="component" value="Unassembled WGS sequence"/>
</dbReference>
<proteinExistence type="predicted"/>
<feature type="transmembrane region" description="Helical" evidence="1">
    <location>
        <begin position="6"/>
        <end position="24"/>
    </location>
</feature>
<gene>
    <name evidence="2" type="ORF">H4W81_008962</name>
</gene>
<name>A0ABR9KVX3_9ACTN</name>
<accession>A0ABR9KVX3</accession>
<evidence type="ECO:0008006" key="4">
    <source>
        <dbReference type="Google" id="ProtNLM"/>
    </source>
</evidence>